<dbReference type="Proteomes" id="UP000828251">
    <property type="component" value="Unassembled WGS sequence"/>
</dbReference>
<dbReference type="InterPro" id="IPR040256">
    <property type="entry name" value="At4g02000-like"/>
</dbReference>
<keyword evidence="3" id="KW-1185">Reference proteome</keyword>
<dbReference type="PANTHER" id="PTHR31286:SF99">
    <property type="entry name" value="DUF4283 DOMAIN-CONTAINING PROTEIN"/>
    <property type="match status" value="1"/>
</dbReference>
<name>A0A9D3W604_9ROSI</name>
<dbReference type="EMBL" id="JAIQCV010000003">
    <property type="protein sequence ID" value="KAH1113809.1"/>
    <property type="molecule type" value="Genomic_DNA"/>
</dbReference>
<reference evidence="2 3" key="1">
    <citation type="journal article" date="2021" name="Plant Biotechnol. J.">
        <title>Multi-omics assisted identification of the key and species-specific regulatory components of drought-tolerant mechanisms in Gossypium stocksii.</title>
        <authorList>
            <person name="Yu D."/>
            <person name="Ke L."/>
            <person name="Zhang D."/>
            <person name="Wu Y."/>
            <person name="Sun Y."/>
            <person name="Mei J."/>
            <person name="Sun J."/>
            <person name="Sun Y."/>
        </authorList>
    </citation>
    <scope>NUCLEOTIDE SEQUENCE [LARGE SCALE GENOMIC DNA]</scope>
    <source>
        <strain evidence="3">cv. E1</strain>
        <tissue evidence="2">Leaf</tissue>
    </source>
</reference>
<dbReference type="OrthoDB" id="993434at2759"/>
<accession>A0A9D3W604</accession>
<dbReference type="AlphaFoldDB" id="A0A9D3W604"/>
<gene>
    <name evidence="2" type="ORF">J1N35_007187</name>
</gene>
<dbReference type="InterPro" id="IPR025558">
    <property type="entry name" value="DUF4283"/>
</dbReference>
<sequence length="168" mass="19667">MKRYESDEFDLNEGDVITSIVDGMPNIYFSERVHTLVQRSMSKLVIIKMLGRKIKFNTLCSKLHAICRPTCTFQLMDLNNDYYIVKFQTKEDYEKALTKGPWVIYGQSLTMQPWSLLFSTQEEYSMQVVVWIRLPCFPSAWYKRRLPEAVGNLIGQVVRVDDNTENGY</sequence>
<proteinExistence type="predicted"/>
<evidence type="ECO:0000313" key="2">
    <source>
        <dbReference type="EMBL" id="KAH1113809.1"/>
    </source>
</evidence>
<dbReference type="PANTHER" id="PTHR31286">
    <property type="entry name" value="GLYCINE-RICH CELL WALL STRUCTURAL PROTEIN 1.8-LIKE"/>
    <property type="match status" value="1"/>
</dbReference>
<protein>
    <recommendedName>
        <fullName evidence="1">DUF4283 domain-containing protein</fullName>
    </recommendedName>
</protein>
<dbReference type="Pfam" id="PF14111">
    <property type="entry name" value="DUF4283"/>
    <property type="match status" value="1"/>
</dbReference>
<organism evidence="2 3">
    <name type="scientific">Gossypium stocksii</name>
    <dbReference type="NCBI Taxonomy" id="47602"/>
    <lineage>
        <taxon>Eukaryota</taxon>
        <taxon>Viridiplantae</taxon>
        <taxon>Streptophyta</taxon>
        <taxon>Embryophyta</taxon>
        <taxon>Tracheophyta</taxon>
        <taxon>Spermatophyta</taxon>
        <taxon>Magnoliopsida</taxon>
        <taxon>eudicotyledons</taxon>
        <taxon>Gunneridae</taxon>
        <taxon>Pentapetalae</taxon>
        <taxon>rosids</taxon>
        <taxon>malvids</taxon>
        <taxon>Malvales</taxon>
        <taxon>Malvaceae</taxon>
        <taxon>Malvoideae</taxon>
        <taxon>Gossypium</taxon>
    </lineage>
</organism>
<feature type="domain" description="DUF4283" evidence="1">
    <location>
        <begin position="43"/>
        <end position="121"/>
    </location>
</feature>
<evidence type="ECO:0000313" key="3">
    <source>
        <dbReference type="Proteomes" id="UP000828251"/>
    </source>
</evidence>
<comment type="caution">
    <text evidence="2">The sequence shown here is derived from an EMBL/GenBank/DDBJ whole genome shotgun (WGS) entry which is preliminary data.</text>
</comment>
<evidence type="ECO:0000259" key="1">
    <source>
        <dbReference type="Pfam" id="PF14111"/>
    </source>
</evidence>